<sequence length="417" mass="45613">MTIVVVDTNIITADPHLQSTAWRSLAENAEWWGLSFIVPEVVAMEAINVVVRDLVKISQKFSALEWWKLGLADCHDDWKQRITTQIEGYEEHLHDRLVDSGVEVFTTPEISHMEIARRASESRPPYTGDTKDGYRDTLIWFTLLSIAESNPDERVWFVSNNHSDFGPRAVDQSQCPIPFHTALAAELQAKDLADRVFFAVSLSTLDSHLAAEHAPLDQLAITAKTENIDMDALCMSLQLSALTYRVDPEEAALPLTTSEAAIVGVSEQREGWVFADAAGREGGAWTARFHVDTEVDISTIESAESIDGPNSNAQGVAREYNKTLRLSGAVAFADDGTVQQISVTAAEALPDDPGRTRWQRRANRKRLSLSDAWLDVATSSSEIGRSALLRARFDGGAIGAAALAASGYDLATFGKAA</sequence>
<dbReference type="OrthoDB" id="5121738at2"/>
<organism evidence="2 3">
    <name type="scientific">Rhodococcus jostii</name>
    <dbReference type="NCBI Taxonomy" id="132919"/>
    <lineage>
        <taxon>Bacteria</taxon>
        <taxon>Bacillati</taxon>
        <taxon>Actinomycetota</taxon>
        <taxon>Actinomycetes</taxon>
        <taxon>Mycobacteriales</taxon>
        <taxon>Nocardiaceae</taxon>
        <taxon>Rhodococcus</taxon>
    </lineage>
</organism>
<dbReference type="AlphaFoldDB" id="A0A1H4IS98"/>
<reference evidence="3" key="1">
    <citation type="submission" date="2016-10" db="EMBL/GenBank/DDBJ databases">
        <authorList>
            <person name="Varghese N."/>
        </authorList>
    </citation>
    <scope>NUCLEOTIDE SEQUENCE [LARGE SCALE GENOMIC DNA]</scope>
    <source>
        <strain evidence="3">DSM 44719</strain>
    </source>
</reference>
<protein>
    <recommendedName>
        <fullName evidence="1">DUF4935 domain-containing protein</fullName>
    </recommendedName>
</protein>
<dbReference type="InterPro" id="IPR032557">
    <property type="entry name" value="DUF4935"/>
</dbReference>
<dbReference type="RefSeq" id="WP_073357968.1">
    <property type="nucleotide sequence ID" value="NZ_FNTL01000002.1"/>
</dbReference>
<accession>A0A1H4IS98</accession>
<proteinExistence type="predicted"/>
<evidence type="ECO:0000313" key="2">
    <source>
        <dbReference type="EMBL" id="SEB37001.1"/>
    </source>
</evidence>
<name>A0A1H4IS98_RHOJO</name>
<gene>
    <name evidence="2" type="ORF">SAMN04490220_0466</name>
</gene>
<evidence type="ECO:0000313" key="3">
    <source>
        <dbReference type="Proteomes" id="UP000183407"/>
    </source>
</evidence>
<feature type="domain" description="DUF4935" evidence="1">
    <location>
        <begin position="4"/>
        <end position="165"/>
    </location>
</feature>
<evidence type="ECO:0000259" key="1">
    <source>
        <dbReference type="Pfam" id="PF16289"/>
    </source>
</evidence>
<dbReference type="Pfam" id="PF16289">
    <property type="entry name" value="PIN_12"/>
    <property type="match status" value="1"/>
</dbReference>
<dbReference type="EMBL" id="FNTL01000002">
    <property type="protein sequence ID" value="SEB37001.1"/>
    <property type="molecule type" value="Genomic_DNA"/>
</dbReference>
<dbReference type="Proteomes" id="UP000183407">
    <property type="component" value="Unassembled WGS sequence"/>
</dbReference>